<dbReference type="InterPro" id="IPR052159">
    <property type="entry name" value="Competence_DNA_uptake"/>
</dbReference>
<evidence type="ECO:0000259" key="7">
    <source>
        <dbReference type="SMART" id="SM00849"/>
    </source>
</evidence>
<dbReference type="RefSeq" id="WP_123391193.1">
    <property type="nucleotide sequence ID" value="NZ_RKHO01000001.1"/>
</dbReference>
<dbReference type="OrthoDB" id="7177610at2"/>
<dbReference type="PANTHER" id="PTHR30619">
    <property type="entry name" value="DNA INTERNALIZATION/COMPETENCE PROTEIN COMEC/REC2"/>
    <property type="match status" value="1"/>
</dbReference>
<comment type="caution">
    <text evidence="8">The sequence shown here is derived from an EMBL/GenBank/DDBJ whole genome shotgun (WGS) entry which is preliminary data.</text>
</comment>
<evidence type="ECO:0000313" key="8">
    <source>
        <dbReference type="EMBL" id="ROR91605.1"/>
    </source>
</evidence>
<feature type="transmembrane region" description="Helical" evidence="6">
    <location>
        <begin position="420"/>
        <end position="440"/>
    </location>
</feature>
<sequence>MRPPSVDDLRLPALALVAWGSALLAVLAPAWSAVPVVAVVGMVWARLRRRGRDTTTLLVWVCCGVGVVSSVLLRVDGVGSGPVADLARQRAVVQVELVTTSDPVLRPGRFGDVVLVRARVEQVSGRGRAHAVRAPVLLLGDTAWSRVELGSRVETSGRLAPPRSRDLAAVLGPRGPPRVVDVPGPLLGGAAALRASIREAVADRPPAPRALVPALVDGDDTAMPEGVAEDFRTAGLTHLLAVSGTNLTLVVGSLLLLARWAGVRARGLLVVGLLGVAGFVLLARTEPSVVRAAAMGVVGLLALGSHGRRQATRALGAAVLGLLLLDPWLALSAGFALSALATAGIVWLAPAWRDRMVRWVPRWVAEAVSVPLAAQLACTPLVAALSGQVSLVAVLANLLVAPAVGPATVLGLAGGVVGLVWPWLGAVVAAPAAWCASWIVAVAQRAADLPSASASWPTTALGLTLLSLTCLAVTVLLGHVLARRTTSVVLASLALVALLVPLPSPGWPPRGWVMVACDVGQGDALVLRVGPGRALVVDAGPDPAAADRCLRRLGVEDVPLVVLTHFHADHVDGLAGVLRGRRVGAVEVTGLAEPAGGAREVARVAAAAGVPVQRATYAGTRRLGDLEWQVVAPAGPPPAASESPPNDSSVVLLVRTRGVRLLLMGDEEEASQSRLLRETGGIEADVLKVAHHGSASQDPDLVRATGARLAVVSVGEDNDYGHPAPSLSALLRDAGMRVARTDRDGDVAVVVPAGGSGPAVVGSRD</sequence>
<keyword evidence="9" id="KW-1185">Reference proteome</keyword>
<keyword evidence="2" id="KW-1003">Cell membrane</keyword>
<dbReference type="InterPro" id="IPR036866">
    <property type="entry name" value="RibonucZ/Hydroxyglut_hydro"/>
</dbReference>
<feature type="transmembrane region" description="Helical" evidence="6">
    <location>
        <begin position="57"/>
        <end position="75"/>
    </location>
</feature>
<feature type="domain" description="Metallo-beta-lactamase" evidence="7">
    <location>
        <begin position="521"/>
        <end position="706"/>
    </location>
</feature>
<name>A0A3N2CVN0_9ACTN</name>
<feature type="transmembrane region" description="Helical" evidence="6">
    <location>
        <begin position="335"/>
        <end position="352"/>
    </location>
</feature>
<evidence type="ECO:0000256" key="5">
    <source>
        <dbReference type="ARBA" id="ARBA00023136"/>
    </source>
</evidence>
<evidence type="ECO:0000256" key="4">
    <source>
        <dbReference type="ARBA" id="ARBA00022989"/>
    </source>
</evidence>
<dbReference type="Gene3D" id="3.60.15.10">
    <property type="entry name" value="Ribonuclease Z/Hydroxyacylglutathione hydrolase-like"/>
    <property type="match status" value="1"/>
</dbReference>
<dbReference type="Proteomes" id="UP000281738">
    <property type="component" value="Unassembled WGS sequence"/>
</dbReference>
<evidence type="ECO:0000313" key="9">
    <source>
        <dbReference type="Proteomes" id="UP000281738"/>
    </source>
</evidence>
<dbReference type="EMBL" id="RKHO01000001">
    <property type="protein sequence ID" value="ROR91605.1"/>
    <property type="molecule type" value="Genomic_DNA"/>
</dbReference>
<dbReference type="Pfam" id="PF00753">
    <property type="entry name" value="Lactamase_B"/>
    <property type="match status" value="1"/>
</dbReference>
<dbReference type="CDD" id="cd07731">
    <property type="entry name" value="ComA-like_MBL-fold"/>
    <property type="match status" value="1"/>
</dbReference>
<feature type="transmembrane region" description="Helical" evidence="6">
    <location>
        <begin position="391"/>
        <end position="413"/>
    </location>
</feature>
<feature type="transmembrane region" description="Helical" evidence="6">
    <location>
        <begin position="488"/>
        <end position="507"/>
    </location>
</feature>
<feature type="transmembrane region" description="Helical" evidence="6">
    <location>
        <begin position="460"/>
        <end position="481"/>
    </location>
</feature>
<protein>
    <submittedName>
        <fullName evidence="8">Competence protein ComEC</fullName>
    </submittedName>
</protein>
<dbReference type="PANTHER" id="PTHR30619:SF1">
    <property type="entry name" value="RECOMBINATION PROTEIN 2"/>
    <property type="match status" value="1"/>
</dbReference>
<accession>A0A3N2CVN0</accession>
<organism evidence="8 9">
    <name type="scientific">Nocardioides aurantiacus</name>
    <dbReference type="NCBI Taxonomy" id="86796"/>
    <lineage>
        <taxon>Bacteria</taxon>
        <taxon>Bacillati</taxon>
        <taxon>Actinomycetota</taxon>
        <taxon>Actinomycetes</taxon>
        <taxon>Propionibacteriales</taxon>
        <taxon>Nocardioidaceae</taxon>
        <taxon>Nocardioides</taxon>
    </lineage>
</organism>
<evidence type="ECO:0000256" key="3">
    <source>
        <dbReference type="ARBA" id="ARBA00022692"/>
    </source>
</evidence>
<dbReference type="GO" id="GO:0005886">
    <property type="term" value="C:plasma membrane"/>
    <property type="evidence" value="ECO:0007669"/>
    <property type="project" value="UniProtKB-SubCell"/>
</dbReference>
<comment type="subcellular location">
    <subcellularLocation>
        <location evidence="1">Cell membrane</location>
        <topology evidence="1">Multi-pass membrane protein</topology>
    </subcellularLocation>
</comment>
<dbReference type="SUPFAM" id="SSF56281">
    <property type="entry name" value="Metallo-hydrolase/oxidoreductase"/>
    <property type="match status" value="1"/>
</dbReference>
<dbReference type="InterPro" id="IPR035681">
    <property type="entry name" value="ComA-like_MBL"/>
</dbReference>
<feature type="transmembrane region" description="Helical" evidence="6">
    <location>
        <begin position="12"/>
        <end position="45"/>
    </location>
</feature>
<dbReference type="InterPro" id="IPR004477">
    <property type="entry name" value="ComEC_N"/>
</dbReference>
<feature type="transmembrane region" description="Helical" evidence="6">
    <location>
        <begin position="265"/>
        <end position="282"/>
    </location>
</feature>
<dbReference type="Pfam" id="PF03772">
    <property type="entry name" value="Competence"/>
    <property type="match status" value="1"/>
</dbReference>
<keyword evidence="5 6" id="KW-0472">Membrane</keyword>
<dbReference type="NCBIfam" id="TIGR00360">
    <property type="entry name" value="ComEC_N-term"/>
    <property type="match status" value="1"/>
</dbReference>
<keyword evidence="4 6" id="KW-1133">Transmembrane helix</keyword>
<feature type="transmembrane region" description="Helical" evidence="6">
    <location>
        <begin position="364"/>
        <end position="385"/>
    </location>
</feature>
<reference evidence="8 9" key="1">
    <citation type="submission" date="2018-11" db="EMBL/GenBank/DDBJ databases">
        <title>Sequencing the genomes of 1000 actinobacteria strains.</title>
        <authorList>
            <person name="Klenk H.-P."/>
        </authorList>
    </citation>
    <scope>NUCLEOTIDE SEQUENCE [LARGE SCALE GENOMIC DNA]</scope>
    <source>
        <strain evidence="8 9">DSM 12652</strain>
    </source>
</reference>
<evidence type="ECO:0000256" key="2">
    <source>
        <dbReference type="ARBA" id="ARBA00022475"/>
    </source>
</evidence>
<feature type="transmembrane region" description="Helical" evidence="6">
    <location>
        <begin position="239"/>
        <end position="258"/>
    </location>
</feature>
<evidence type="ECO:0000256" key="6">
    <source>
        <dbReference type="SAM" id="Phobius"/>
    </source>
</evidence>
<dbReference type="InterPro" id="IPR001279">
    <property type="entry name" value="Metallo-B-lactamas"/>
</dbReference>
<keyword evidence="3 6" id="KW-0812">Transmembrane</keyword>
<proteinExistence type="predicted"/>
<dbReference type="AlphaFoldDB" id="A0A3N2CVN0"/>
<gene>
    <name evidence="8" type="ORF">EDD33_2475</name>
</gene>
<dbReference type="SMART" id="SM00849">
    <property type="entry name" value="Lactamase_B"/>
    <property type="match status" value="1"/>
</dbReference>
<evidence type="ECO:0000256" key="1">
    <source>
        <dbReference type="ARBA" id="ARBA00004651"/>
    </source>
</evidence>